<protein>
    <submittedName>
        <fullName evidence="5">S-adenosyl-L-methionine-dependent methyltransferase</fullName>
    </submittedName>
</protein>
<evidence type="ECO:0000256" key="3">
    <source>
        <dbReference type="ARBA" id="ARBA00022679"/>
    </source>
</evidence>
<dbReference type="InterPro" id="IPR007213">
    <property type="entry name" value="Ppm1/Ppm2/Tcmp"/>
</dbReference>
<proteinExistence type="inferred from homology"/>
<evidence type="ECO:0000256" key="4">
    <source>
        <dbReference type="SAM" id="MobiDB-lite"/>
    </source>
</evidence>
<comment type="similarity">
    <text evidence="1">Belongs to the UPF0677 family.</text>
</comment>
<keyword evidence="6" id="KW-1185">Reference proteome</keyword>
<evidence type="ECO:0000256" key="2">
    <source>
        <dbReference type="ARBA" id="ARBA00022603"/>
    </source>
</evidence>
<dbReference type="EMBL" id="BDRX01000125">
    <property type="protein sequence ID" value="GBF98456.1"/>
    <property type="molecule type" value="Genomic_DNA"/>
</dbReference>
<keyword evidence="3 5" id="KW-0808">Transferase</keyword>
<dbReference type="SUPFAM" id="SSF53335">
    <property type="entry name" value="S-adenosyl-L-methionine-dependent methyltransferases"/>
    <property type="match status" value="1"/>
</dbReference>
<sequence length="423" mass="47242">MVETRSRSATASPARRGPSARGGAFAEAAAASAAADGGAADEAAFGELVAKASGPMLMPEPSPLDDVPDVPFAQLCHDGTAVTARNWLVKLWRYTVVPTKQLYLPWMFSGLPTNYLMLTYRTFNRDFGLPNCNDDDLAPLLRDELMPDRGRMHRERDLGLWYRTRGLDMTYLGVPGLVNFIDARTRWIDDGMKRALDDGIKQVVIIAAGYDTRAYRLGRPGVKFYEVDLPHASEKKRELVEKLFPADKYPRPQFIGADLSQVGLADALAPSDFDRSRRTLYLIEGLVYYLPPVAFKSLLSALAETAAVGSRLYFDFINLSTMSGDVFHPGFETLMVSVWNKGEYFLSGLDEREQCVRAVLKKFGFRLHELVDAKALAARYLSHLEWKDKAPPLPPYFGYIAGEKALPPLKRIDSVEAPPRRRK</sequence>
<dbReference type="InParanoid" id="A0A2V0PF45"/>
<feature type="compositionally biased region" description="Low complexity" evidence="4">
    <location>
        <begin position="7"/>
        <end position="21"/>
    </location>
</feature>
<dbReference type="Proteomes" id="UP000247498">
    <property type="component" value="Unassembled WGS sequence"/>
</dbReference>
<evidence type="ECO:0000313" key="5">
    <source>
        <dbReference type="EMBL" id="GBF98456.1"/>
    </source>
</evidence>
<dbReference type="Gene3D" id="3.40.50.150">
    <property type="entry name" value="Vaccinia Virus protein VP39"/>
    <property type="match status" value="1"/>
</dbReference>
<dbReference type="InterPro" id="IPR011610">
    <property type="entry name" value="SAM_mthyl_Trfase_ML2640-like"/>
</dbReference>
<gene>
    <name evidence="5" type="ORF">Rsub_11101</name>
</gene>
<dbReference type="GO" id="GO:0032259">
    <property type="term" value="P:methylation"/>
    <property type="evidence" value="ECO:0007669"/>
    <property type="project" value="UniProtKB-KW"/>
</dbReference>
<dbReference type="NCBIfam" id="TIGR00027">
    <property type="entry name" value="mthyl_TIGR00027"/>
    <property type="match status" value="1"/>
</dbReference>
<dbReference type="AlphaFoldDB" id="A0A2V0PF45"/>
<feature type="region of interest" description="Disordered" evidence="4">
    <location>
        <begin position="1"/>
        <end position="21"/>
    </location>
</feature>
<dbReference type="PANTHER" id="PTHR43619:SF2">
    <property type="entry name" value="S-ADENOSYL-L-METHIONINE-DEPENDENT METHYLTRANSFERASES SUPERFAMILY PROTEIN"/>
    <property type="match status" value="1"/>
</dbReference>
<organism evidence="5 6">
    <name type="scientific">Raphidocelis subcapitata</name>
    <dbReference type="NCBI Taxonomy" id="307507"/>
    <lineage>
        <taxon>Eukaryota</taxon>
        <taxon>Viridiplantae</taxon>
        <taxon>Chlorophyta</taxon>
        <taxon>core chlorophytes</taxon>
        <taxon>Chlorophyceae</taxon>
        <taxon>CS clade</taxon>
        <taxon>Sphaeropleales</taxon>
        <taxon>Selenastraceae</taxon>
        <taxon>Raphidocelis</taxon>
    </lineage>
</organism>
<dbReference type="GO" id="GO:0008168">
    <property type="term" value="F:methyltransferase activity"/>
    <property type="evidence" value="ECO:0007669"/>
    <property type="project" value="UniProtKB-KW"/>
</dbReference>
<accession>A0A2V0PF45</accession>
<dbReference type="Pfam" id="PF04072">
    <property type="entry name" value="LCM"/>
    <property type="match status" value="1"/>
</dbReference>
<evidence type="ECO:0000256" key="1">
    <source>
        <dbReference type="ARBA" id="ARBA00008138"/>
    </source>
</evidence>
<reference evidence="5 6" key="1">
    <citation type="journal article" date="2018" name="Sci. Rep.">
        <title>Raphidocelis subcapitata (=Pseudokirchneriella subcapitata) provides an insight into genome evolution and environmental adaptations in the Sphaeropleales.</title>
        <authorList>
            <person name="Suzuki S."/>
            <person name="Yamaguchi H."/>
            <person name="Nakajima N."/>
            <person name="Kawachi M."/>
        </authorList>
    </citation>
    <scope>NUCLEOTIDE SEQUENCE [LARGE SCALE GENOMIC DNA]</scope>
    <source>
        <strain evidence="5 6">NIES-35</strain>
    </source>
</reference>
<dbReference type="PANTHER" id="PTHR43619">
    <property type="entry name" value="S-ADENOSYL-L-METHIONINE-DEPENDENT METHYLTRANSFERASE YKTD-RELATED"/>
    <property type="match status" value="1"/>
</dbReference>
<comment type="caution">
    <text evidence="5">The sequence shown here is derived from an EMBL/GenBank/DDBJ whole genome shotgun (WGS) entry which is preliminary data.</text>
</comment>
<dbReference type="InterPro" id="IPR029063">
    <property type="entry name" value="SAM-dependent_MTases_sf"/>
</dbReference>
<name>A0A2V0PF45_9CHLO</name>
<dbReference type="OrthoDB" id="203237at2759"/>
<keyword evidence="2 5" id="KW-0489">Methyltransferase</keyword>
<dbReference type="STRING" id="307507.A0A2V0PF45"/>
<evidence type="ECO:0000313" key="6">
    <source>
        <dbReference type="Proteomes" id="UP000247498"/>
    </source>
</evidence>